<keyword evidence="6" id="KW-1015">Disulfide bond</keyword>
<dbReference type="Proteomes" id="UP000054911">
    <property type="component" value="Unassembled WGS sequence"/>
</dbReference>
<dbReference type="Pfam" id="PF01375">
    <property type="entry name" value="Enterotoxin_a"/>
    <property type="match status" value="1"/>
</dbReference>
<dbReference type="InterPro" id="IPR001144">
    <property type="entry name" value="Enterotoxin_A"/>
</dbReference>
<evidence type="ECO:0000256" key="1">
    <source>
        <dbReference type="ARBA" id="ARBA00009092"/>
    </source>
</evidence>
<dbReference type="OrthoDB" id="8998393at2"/>
<comment type="caution">
    <text evidence="8">The sequence shown here is derived from an EMBL/GenBank/DDBJ whole genome shotgun (WGS) entry which is preliminary data.</text>
</comment>
<feature type="compositionally biased region" description="Polar residues" evidence="7">
    <location>
        <begin position="94"/>
        <end position="104"/>
    </location>
</feature>
<keyword evidence="9" id="KW-1185">Reference proteome</keyword>
<evidence type="ECO:0000256" key="6">
    <source>
        <dbReference type="ARBA" id="ARBA00023157"/>
    </source>
</evidence>
<dbReference type="InterPro" id="IPR038765">
    <property type="entry name" value="Papain-like_cys_pep_sf"/>
</dbReference>
<dbReference type="Gene3D" id="3.90.70.20">
    <property type="match status" value="1"/>
</dbReference>
<comment type="similarity">
    <text evidence="1">Belongs to the enterotoxin A family.</text>
</comment>
<protein>
    <submittedName>
        <fullName evidence="8">Heat-labile enterotoxin IIB, A chain</fullName>
    </submittedName>
</protein>
<organism evidence="8 9">
    <name type="scientific">Caballeronia pedi</name>
    <dbReference type="NCBI Taxonomy" id="1777141"/>
    <lineage>
        <taxon>Bacteria</taxon>
        <taxon>Pseudomonadati</taxon>
        <taxon>Pseudomonadota</taxon>
        <taxon>Betaproteobacteria</taxon>
        <taxon>Burkholderiales</taxon>
        <taxon>Burkholderiaceae</taxon>
        <taxon>Caballeronia</taxon>
    </lineage>
</organism>
<feature type="compositionally biased region" description="Polar residues" evidence="7">
    <location>
        <begin position="114"/>
        <end position="127"/>
    </location>
</feature>
<feature type="compositionally biased region" description="Polar residues" evidence="7">
    <location>
        <begin position="295"/>
        <end position="304"/>
    </location>
</feature>
<reference evidence="8" key="1">
    <citation type="submission" date="2016-01" db="EMBL/GenBank/DDBJ databases">
        <authorList>
            <person name="Peeters C."/>
        </authorList>
    </citation>
    <scope>NUCLEOTIDE SEQUENCE [LARGE SCALE GENOMIC DNA]</scope>
    <source>
        <strain evidence="8">LMG 29323</strain>
    </source>
</reference>
<feature type="region of interest" description="Disordered" evidence="7">
    <location>
        <begin position="1"/>
        <end position="217"/>
    </location>
</feature>
<dbReference type="SUPFAM" id="SSF54001">
    <property type="entry name" value="Cysteine proteinases"/>
    <property type="match status" value="1"/>
</dbReference>
<feature type="region of interest" description="Disordered" evidence="7">
    <location>
        <begin position="279"/>
        <end position="306"/>
    </location>
</feature>
<sequence>MDVSNATSVAPAPVQDSSSGQQYNQNTNGSSAGDAPKPSDNNKDANSSGGASSTDATNSSGDGAGTTTNDSPVATSGSTLSKSNHDPADRAHSTDSGQSGTAASAGQVDACRSTLGQIGTAQSSSDETFGAASHVSSVTTTQFHAKTDESNQTSVPSPVGSKEKSDLTTGAAGAARSSASDDGGNAQRPKVQSGGISTRLPAPPSMQVAAGADAETTRTARGACVGKCPEGFRDNRGGQALQTNAIASARFDQADYEQTRGYEAGGMCEGVVREAMRRVDRSTETNPPSLVTVANGMSTDATSRSGDRADMFSRIDRFQTNRNSLSFAQYTANPPRLFNDAHQTRDARIDSMLGALHDRLSPNDLAYIQLSLESTVGPNRQDYGHAIAVQRENDGLYAIFDPNNGAFEYQNWEHASQAFRQYMNSAYTDTQYRLAPFLAQIYSRRAQPGNAPAPALPARLGSAGIGPPEDASDYHFYHDSADRSNNLSIDGMLSRGWGREGIREPEETFGSYVLTRAAQNDAGLQAATRSIDDELHSPGRKRKTVSAMTALHDQYQSASVTDLRNRIRHSGSLDIQSANDLISELRTNFGGGYTSDMAAMGLENDMAVIDLSVGRPATSPGTSSDVPVSSHPILVQRLHPSNQFERDQYELYDSNHGAFHYANFERLAAAVHGIYDNGYSFDGGIHHATTTWYADTRVAHIGGGVTLAGNNPIGLSPAANVTLDEAARRTNATNDHEFALPQADIPPQPDFGRPSTESAMTHVEFKRSTNEQSNYKPWMLLRPSTITPADLEKQGGFSAGQTPLRDVNLQTHNFDVASHGRDIDSAGYLGTFATSRVALQRLALQSTSGYIYAVAPSPNMVDVNASLGEQNTLYPDEHEFAAMGRIFHTQIMGWWPVKDGHVGALSLNPAYRWNIFSFTDTAGAQPQLARFPMNSSAWKDESHKSFVTPVFRGSKEVGFALKQDPNIAQAEFYNDALMKLEHRAKDIESGKEYRGPMTIRAYGGDGTPYILYADRGDNVYVGRESSANAAGNTTKFVMGADGRFHYPKNYSKVLRVDSNGSLFVGSVYSRAGNTNGVFQIIGNHIMHLQDMRYLTVGKSWYTPFLTDYDAGSRSSWKFTDRSGARVLPSFSHLNTYSRGSFPGTPEQMYRFEQDPDTALPKGATNFVTEVPGSRLKGNWGKFEPNFLTFDLTDLRHSVQWLDQHRAALLFRDGFYATVVGPNHLEVRTLGGELVYDETLPTAETAGTYNGGYSNARGERIRDDVWQKIREREDARARLAASFAEPA</sequence>
<keyword evidence="3" id="KW-0732">Signal</keyword>
<dbReference type="EMBL" id="FCOE02000053">
    <property type="protein sequence ID" value="SAK99533.1"/>
    <property type="molecule type" value="Genomic_DNA"/>
</dbReference>
<dbReference type="GO" id="GO:0005615">
    <property type="term" value="C:extracellular space"/>
    <property type="evidence" value="ECO:0007669"/>
    <property type="project" value="InterPro"/>
</dbReference>
<feature type="compositionally biased region" description="Polar residues" evidence="7">
    <location>
        <begin position="15"/>
        <end position="31"/>
    </location>
</feature>
<keyword evidence="2" id="KW-0800">Toxin</keyword>
<evidence type="ECO:0000256" key="5">
    <source>
        <dbReference type="ARBA" id="ARBA00023026"/>
    </source>
</evidence>
<feature type="compositionally biased region" description="Polar residues" evidence="7">
    <location>
        <begin position="134"/>
        <end position="156"/>
    </location>
</feature>
<keyword evidence="5" id="KW-0843">Virulence</keyword>
<proteinExistence type="inferred from homology"/>
<accession>A0A158DYD5</accession>
<evidence type="ECO:0000256" key="4">
    <source>
        <dbReference type="ARBA" id="ARBA00022861"/>
    </source>
</evidence>
<dbReference type="Gene3D" id="3.90.210.10">
    <property type="entry name" value="Heat-Labile Enterotoxin, subunit A"/>
    <property type="match status" value="1"/>
</dbReference>
<feature type="compositionally biased region" description="Low complexity" evidence="7">
    <location>
        <begin position="170"/>
        <end position="186"/>
    </location>
</feature>
<evidence type="ECO:0000313" key="8">
    <source>
        <dbReference type="EMBL" id="SAK99533.1"/>
    </source>
</evidence>
<dbReference type="GO" id="GO:0090729">
    <property type="term" value="F:toxin activity"/>
    <property type="evidence" value="ECO:0007669"/>
    <property type="project" value="UniProtKB-KW"/>
</dbReference>
<feature type="compositionally biased region" description="Basic and acidic residues" evidence="7">
    <location>
        <begin position="83"/>
        <end position="93"/>
    </location>
</feature>
<gene>
    <name evidence="8" type="ORF">AWB80_07676</name>
</gene>
<dbReference type="SUPFAM" id="SSF56399">
    <property type="entry name" value="ADP-ribosylation"/>
    <property type="match status" value="1"/>
</dbReference>
<feature type="compositionally biased region" description="Polar residues" evidence="7">
    <location>
        <begin position="44"/>
        <end position="82"/>
    </location>
</feature>
<evidence type="ECO:0000256" key="3">
    <source>
        <dbReference type="ARBA" id="ARBA00022729"/>
    </source>
</evidence>
<keyword evidence="4" id="KW-0260">Enterotoxin</keyword>
<dbReference type="RefSeq" id="WP_160147516.1">
    <property type="nucleotide sequence ID" value="NZ_FCOE02000053.1"/>
</dbReference>
<name>A0A158DYD5_9BURK</name>
<evidence type="ECO:0000313" key="9">
    <source>
        <dbReference type="Proteomes" id="UP000054911"/>
    </source>
</evidence>
<evidence type="ECO:0000256" key="2">
    <source>
        <dbReference type="ARBA" id="ARBA00022656"/>
    </source>
</evidence>
<dbReference type="STRING" id="1777141.AWB80_07676"/>
<evidence type="ECO:0000256" key="7">
    <source>
        <dbReference type="SAM" id="MobiDB-lite"/>
    </source>
</evidence>